<dbReference type="GO" id="GO:0004553">
    <property type="term" value="F:hydrolase activity, hydrolyzing O-glycosyl compounds"/>
    <property type="evidence" value="ECO:0007669"/>
    <property type="project" value="InterPro"/>
</dbReference>
<dbReference type="Proteomes" id="UP000191905">
    <property type="component" value="Unassembled WGS sequence"/>
</dbReference>
<dbReference type="PANTHER" id="PTHR31062">
    <property type="entry name" value="XYLOGLUCAN ENDOTRANSGLUCOSYLASE/HYDROLASE PROTEIN 8-RELATED"/>
    <property type="match status" value="1"/>
</dbReference>
<dbReference type="PROSITE" id="PS51762">
    <property type="entry name" value="GH16_2"/>
    <property type="match status" value="1"/>
</dbReference>
<dbReference type="InterPro" id="IPR044791">
    <property type="entry name" value="Beta-glucanase/XTH"/>
</dbReference>
<keyword evidence="12" id="KW-1185">Reference proteome</keyword>
<dbReference type="InterPro" id="IPR008264">
    <property type="entry name" value="Beta_glucanase"/>
</dbReference>
<dbReference type="Pfam" id="PF00722">
    <property type="entry name" value="Glyco_hydro_16"/>
    <property type="match status" value="1"/>
</dbReference>
<evidence type="ECO:0000256" key="6">
    <source>
        <dbReference type="ARBA" id="ARBA00029771"/>
    </source>
</evidence>
<dbReference type="RefSeq" id="WP_080921000.1">
    <property type="nucleotide sequence ID" value="NZ_MDET01000034.1"/>
</dbReference>
<dbReference type="InterPro" id="IPR013320">
    <property type="entry name" value="ConA-like_dom_sf"/>
</dbReference>
<evidence type="ECO:0000256" key="7">
    <source>
        <dbReference type="ARBA" id="ARBA00031665"/>
    </source>
</evidence>
<keyword evidence="4" id="KW-0326">Glycosidase</keyword>
<comment type="similarity">
    <text evidence="1">Belongs to the glycosyl hydrolase 16 family.</text>
</comment>
<feature type="signal peptide" evidence="9">
    <location>
        <begin position="1"/>
        <end position="36"/>
    </location>
</feature>
<dbReference type="AlphaFoldDB" id="A0A1V8RM46"/>
<comment type="caution">
    <text evidence="11">The sequence shown here is derived from an EMBL/GenBank/DDBJ whole genome shotgun (WGS) entry which is preliminary data.</text>
</comment>
<dbReference type="PRINTS" id="PR00737">
    <property type="entry name" value="GLHYDRLASE16"/>
</dbReference>
<reference evidence="11 12" key="1">
    <citation type="journal article" date="2016" name="Int. J. Syst. Evol. Microbiol.">
        <title>Pseudaminobacter manganicus sp. nov., isolated from sludge of a manganese mine.</title>
        <authorList>
            <person name="Li J."/>
            <person name="Huang J."/>
            <person name="Liao S."/>
            <person name="Wang G."/>
        </authorList>
    </citation>
    <scope>NUCLEOTIDE SEQUENCE [LARGE SCALE GENOMIC DNA]</scope>
    <source>
        <strain evidence="11 12">JH-7</strain>
    </source>
</reference>
<feature type="domain" description="GH16" evidence="10">
    <location>
        <begin position="37"/>
        <end position="261"/>
    </location>
</feature>
<evidence type="ECO:0000256" key="5">
    <source>
        <dbReference type="ARBA" id="ARBA00029722"/>
    </source>
</evidence>
<dbReference type="Gene3D" id="2.60.120.200">
    <property type="match status" value="1"/>
</dbReference>
<dbReference type="EMBL" id="MDET01000034">
    <property type="protein sequence ID" value="OQM74272.1"/>
    <property type="molecule type" value="Genomic_DNA"/>
</dbReference>
<evidence type="ECO:0000256" key="8">
    <source>
        <dbReference type="PIRSR" id="PIRSR608264-1"/>
    </source>
</evidence>
<evidence type="ECO:0000259" key="10">
    <source>
        <dbReference type="PROSITE" id="PS51762"/>
    </source>
</evidence>
<name>A0A1V8RM46_9HYPH</name>
<feature type="active site" description="Nucleophile" evidence="8">
    <location>
        <position position="145"/>
    </location>
</feature>
<organism evidence="11 12">
    <name type="scientific">Manganibacter manganicus</name>
    <dbReference type="NCBI Taxonomy" id="1873176"/>
    <lineage>
        <taxon>Bacteria</taxon>
        <taxon>Pseudomonadati</taxon>
        <taxon>Pseudomonadota</taxon>
        <taxon>Alphaproteobacteria</taxon>
        <taxon>Hyphomicrobiales</taxon>
        <taxon>Phyllobacteriaceae</taxon>
        <taxon>Manganibacter</taxon>
    </lineage>
</organism>
<dbReference type="STRING" id="1873176.BFN67_05330"/>
<dbReference type="SUPFAM" id="SSF49899">
    <property type="entry name" value="Concanavalin A-like lectins/glucanases"/>
    <property type="match status" value="1"/>
</dbReference>
<dbReference type="GO" id="GO:0005975">
    <property type="term" value="P:carbohydrate metabolic process"/>
    <property type="evidence" value="ECO:0007669"/>
    <property type="project" value="InterPro"/>
</dbReference>
<sequence>MTEDVKMKAAMPWAGPVLCSLAFGLLALSVSAPAHAADQANGKSFVEKFDKLDRSRWYISDGWANGDHQNCTWSAKQVSVADGKLSLGFAKQDYKDRNHVCGEVQTFKRFGYGAFEVRMKAAAGSGLNTGFFSYIGPTHKQPHDEIDFEVLGRDASTVQVNQYVDGKSVGSAKKVAVPGGADKGFHDYAFVWEKDRIAWYVDGKLVEEATDPAKLPSHPSKIYLSLWGSDTLTAWMGPFTEPGAPVAAEIDRVAYTAAGEACQFPESIVCKLKQGTQ</sequence>
<dbReference type="InterPro" id="IPR008263">
    <property type="entry name" value="GH16_AS"/>
</dbReference>
<dbReference type="InterPro" id="IPR000757">
    <property type="entry name" value="Beta-glucanase-like"/>
</dbReference>
<evidence type="ECO:0000313" key="12">
    <source>
        <dbReference type="Proteomes" id="UP000191905"/>
    </source>
</evidence>
<dbReference type="PROSITE" id="PS01034">
    <property type="entry name" value="GH16_1"/>
    <property type="match status" value="1"/>
</dbReference>
<evidence type="ECO:0000256" key="2">
    <source>
        <dbReference type="ARBA" id="ARBA00014569"/>
    </source>
</evidence>
<keyword evidence="9" id="KW-0732">Signal</keyword>
<accession>A0A1V8RM46</accession>
<dbReference type="CDD" id="cd02175">
    <property type="entry name" value="GH16_lichenase"/>
    <property type="match status" value="1"/>
</dbReference>
<evidence type="ECO:0000256" key="1">
    <source>
        <dbReference type="ARBA" id="ARBA00006865"/>
    </source>
</evidence>
<feature type="active site" description="Proton donor" evidence="8">
    <location>
        <position position="149"/>
    </location>
</feature>
<gene>
    <name evidence="11" type="ORF">BFN67_05330</name>
</gene>
<evidence type="ECO:0000256" key="9">
    <source>
        <dbReference type="SAM" id="SignalP"/>
    </source>
</evidence>
<evidence type="ECO:0000313" key="11">
    <source>
        <dbReference type="EMBL" id="OQM74272.1"/>
    </source>
</evidence>
<proteinExistence type="inferred from homology"/>
<evidence type="ECO:0000256" key="4">
    <source>
        <dbReference type="ARBA" id="ARBA00023295"/>
    </source>
</evidence>
<feature type="chain" id="PRO_5012008900" description="Beta-glucanase" evidence="9">
    <location>
        <begin position="37"/>
        <end position="277"/>
    </location>
</feature>
<evidence type="ECO:0000256" key="3">
    <source>
        <dbReference type="ARBA" id="ARBA00022801"/>
    </source>
</evidence>
<keyword evidence="3" id="KW-0378">Hydrolase</keyword>
<protein>
    <recommendedName>
        <fullName evidence="2">Beta-glucanase</fullName>
    </recommendedName>
    <alternativeName>
        <fullName evidence="7">1,3-1,4-beta-D-glucan 4-glucanohydrolase</fullName>
    </alternativeName>
    <alternativeName>
        <fullName evidence="6">Endo-beta-1,3-1,4 glucanase</fullName>
    </alternativeName>
    <alternativeName>
        <fullName evidence="5">Lichenase</fullName>
    </alternativeName>
</protein>